<dbReference type="AlphaFoldDB" id="A0A5J4JE51"/>
<dbReference type="RefSeq" id="WP_151680519.1">
    <property type="nucleotide sequence ID" value="NZ_BKZP01000008.1"/>
</dbReference>
<gene>
    <name evidence="1" type="ORF">BpJC7_01680</name>
</gene>
<dbReference type="EMBL" id="BKZQ01000002">
    <property type="protein sequence ID" value="GER68865.1"/>
    <property type="molecule type" value="Genomic_DNA"/>
</dbReference>
<evidence type="ECO:0000313" key="2">
    <source>
        <dbReference type="Proteomes" id="UP000391919"/>
    </source>
</evidence>
<sequence>MAVVHYFEGRLLVLSRLMDEIPTAGQDIKIKGRKGKVAGVSEKGENIFHVQVTFEPVVKRQALLSDNKKKRR</sequence>
<name>A0A5J4JE51_9BACI</name>
<evidence type="ECO:0000313" key="1">
    <source>
        <dbReference type="EMBL" id="GER68865.1"/>
    </source>
</evidence>
<comment type="caution">
    <text evidence="1">The sequence shown here is derived from an EMBL/GenBank/DDBJ whole genome shotgun (WGS) entry which is preliminary data.</text>
</comment>
<organism evidence="1 2">
    <name type="scientific">Weizmannia acidilactici</name>
    <dbReference type="NCBI Taxonomy" id="2607726"/>
    <lineage>
        <taxon>Bacteria</taxon>
        <taxon>Bacillati</taxon>
        <taxon>Bacillota</taxon>
        <taxon>Bacilli</taxon>
        <taxon>Bacillales</taxon>
        <taxon>Bacillaceae</taxon>
        <taxon>Heyndrickxia</taxon>
    </lineage>
</organism>
<keyword evidence="2" id="KW-1185">Reference proteome</keyword>
<dbReference type="Proteomes" id="UP000391919">
    <property type="component" value="Unassembled WGS sequence"/>
</dbReference>
<reference evidence="1 2" key="1">
    <citation type="submission" date="2019-09" db="EMBL/GenBank/DDBJ databases">
        <title>Draft genome sequence of Bacillus sp. JC-7.</title>
        <authorList>
            <person name="Tanaka N."/>
            <person name="Shiwa Y."/>
            <person name="Fujita N."/>
            <person name="Tanasupawat S."/>
        </authorList>
    </citation>
    <scope>NUCLEOTIDE SEQUENCE [LARGE SCALE GENOMIC DNA]</scope>
    <source>
        <strain evidence="1 2">JC-7</strain>
    </source>
</reference>
<protein>
    <submittedName>
        <fullName evidence="1">Uncharacterized protein</fullName>
    </submittedName>
</protein>
<accession>A0A5J4JE51</accession>
<proteinExistence type="predicted"/>